<evidence type="ECO:0000313" key="15">
    <source>
        <dbReference type="Proteomes" id="UP000334990"/>
    </source>
</evidence>
<dbReference type="OrthoDB" id="3544273at2"/>
<keyword evidence="15" id="KW-1185">Reference proteome</keyword>
<keyword evidence="5" id="KW-0479">Metal-binding</keyword>
<dbReference type="EMBL" id="BLAD01000075">
    <property type="protein sequence ID" value="GES03957.1"/>
    <property type="molecule type" value="Genomic_DNA"/>
</dbReference>
<feature type="transmembrane region" description="Helical" evidence="12">
    <location>
        <begin position="54"/>
        <end position="73"/>
    </location>
</feature>
<dbReference type="PRINTS" id="PR01217">
    <property type="entry name" value="PRICHEXTENSN"/>
</dbReference>
<reference evidence="14 15" key="1">
    <citation type="submission" date="2019-10" db="EMBL/GenBank/DDBJ databases">
        <title>Whole genome shotgun sequence of Acrocarpospora corrugata NBRC 13972.</title>
        <authorList>
            <person name="Ichikawa N."/>
            <person name="Kimura A."/>
            <person name="Kitahashi Y."/>
            <person name="Komaki H."/>
            <person name="Oguchi A."/>
        </authorList>
    </citation>
    <scope>NUCLEOTIDE SEQUENCE [LARGE SCALE GENOMIC DNA]</scope>
    <source>
        <strain evidence="14 15">NBRC 13972</strain>
    </source>
</reference>
<keyword evidence="8 12" id="KW-1133">Transmembrane helix</keyword>
<feature type="compositionally biased region" description="Low complexity" evidence="11">
    <location>
        <begin position="388"/>
        <end position="398"/>
    </location>
</feature>
<keyword evidence="7" id="KW-0862">Zinc</keyword>
<dbReference type="Proteomes" id="UP000334990">
    <property type="component" value="Unassembled WGS sequence"/>
</dbReference>
<dbReference type="InterPro" id="IPR050083">
    <property type="entry name" value="HtpX_protease"/>
</dbReference>
<evidence type="ECO:0000256" key="8">
    <source>
        <dbReference type="ARBA" id="ARBA00022989"/>
    </source>
</evidence>
<dbReference type="PANTHER" id="PTHR43221:SF2">
    <property type="entry name" value="PROTEASE HTPX HOMOLOG"/>
    <property type="match status" value="1"/>
</dbReference>
<dbReference type="Pfam" id="PF01435">
    <property type="entry name" value="Peptidase_M48"/>
    <property type="match status" value="1"/>
</dbReference>
<keyword evidence="6" id="KW-0378">Hydrolase</keyword>
<evidence type="ECO:0000256" key="1">
    <source>
        <dbReference type="ARBA" id="ARBA00001947"/>
    </source>
</evidence>
<dbReference type="InterPro" id="IPR001915">
    <property type="entry name" value="Peptidase_M48"/>
</dbReference>
<protein>
    <recommendedName>
        <fullName evidence="13">Peptidase M48 domain-containing protein</fullName>
    </recommendedName>
</protein>
<dbReference type="PANTHER" id="PTHR43221">
    <property type="entry name" value="PROTEASE HTPX"/>
    <property type="match status" value="1"/>
</dbReference>
<keyword evidence="10 12" id="KW-0472">Membrane</keyword>
<evidence type="ECO:0000256" key="2">
    <source>
        <dbReference type="ARBA" id="ARBA00022475"/>
    </source>
</evidence>
<feature type="compositionally biased region" description="Pro residues" evidence="11">
    <location>
        <begin position="399"/>
        <end position="411"/>
    </location>
</feature>
<evidence type="ECO:0000256" key="3">
    <source>
        <dbReference type="ARBA" id="ARBA00022670"/>
    </source>
</evidence>
<evidence type="ECO:0000256" key="12">
    <source>
        <dbReference type="SAM" id="Phobius"/>
    </source>
</evidence>
<evidence type="ECO:0000256" key="5">
    <source>
        <dbReference type="ARBA" id="ARBA00022723"/>
    </source>
</evidence>
<keyword evidence="2" id="KW-1003">Cell membrane</keyword>
<feature type="transmembrane region" description="Helical" evidence="12">
    <location>
        <begin position="27"/>
        <end position="48"/>
    </location>
</feature>
<feature type="domain" description="Peptidase M48" evidence="13">
    <location>
        <begin position="90"/>
        <end position="324"/>
    </location>
</feature>
<dbReference type="RefSeq" id="WP_155340085.1">
    <property type="nucleotide sequence ID" value="NZ_BAAABN010000030.1"/>
</dbReference>
<sequence length="644" mass="68300">MLPPAGSPESHRAGLGLVKRQRVRNRLLMGVLGLVLLAAVAAVATIVAASARDVAAGLAAGGVLVAVMVICGLSNDSLTLWRFGEVHDPERREALQAIVNRMAAEFRIAPPRVRIMDNGVNAVAIGSGGRAHICLSVRLLALYHDDPDELEAVIAHELAHHANGDSWMASVLVGAMMWNRWVYTLLTFYAEALRIVCLGFLAATTNRSGPIVGPLRLSCAVIARFVAPAIRKAGKIVLVVNHAILMALCRHREFAADAVAAYVTGRPEALCAALERIEGEPTTLVRGRWLAQERAIARAVSGGGLAELLSTHPSTSRRIERLLGYTTGGEPFRDRIPVLVAGFVTLALVIAGSGVAGYTAIGSRPQVSYGTTIAQAGSPVAADDDLAPDPATDLATMPPETPGLAEPPPEPATTSAEPPAEPPAEPSTKSPNKLNKPDKSPSKPPSPTTDPETDPETPTPPATGRSADPSPTPSTTPEPTAEPTQEPAPDPPAAAPVRLGGVDFDAYCRLLGAGDATLEENNVYGWRCDGRPLSVTDACKQLYGDENALDKALNYADPESWECWQVTRRLGVLDSADFDAHCQAGGAEDATLVADHAYGWRCRTTDGTETGISVIDVCRRRHDEPAAIDRMADYHNPDSWECWI</sequence>
<comment type="caution">
    <text evidence="14">The sequence shown here is derived from an EMBL/GenBank/DDBJ whole genome shotgun (WGS) entry which is preliminary data.</text>
</comment>
<dbReference type="GO" id="GO:0004222">
    <property type="term" value="F:metalloendopeptidase activity"/>
    <property type="evidence" value="ECO:0007669"/>
    <property type="project" value="InterPro"/>
</dbReference>
<gene>
    <name evidence="14" type="ORF">Acor_60230</name>
</gene>
<evidence type="ECO:0000256" key="7">
    <source>
        <dbReference type="ARBA" id="ARBA00022833"/>
    </source>
</evidence>
<evidence type="ECO:0000313" key="14">
    <source>
        <dbReference type="EMBL" id="GES03957.1"/>
    </source>
</evidence>
<name>A0A5M3W4G6_9ACTN</name>
<accession>A0A5M3W4G6</accession>
<keyword evidence="4 12" id="KW-0812">Transmembrane</keyword>
<organism evidence="14 15">
    <name type="scientific">Acrocarpospora corrugata</name>
    <dbReference type="NCBI Taxonomy" id="35763"/>
    <lineage>
        <taxon>Bacteria</taxon>
        <taxon>Bacillati</taxon>
        <taxon>Actinomycetota</taxon>
        <taxon>Actinomycetes</taxon>
        <taxon>Streptosporangiales</taxon>
        <taxon>Streptosporangiaceae</taxon>
        <taxon>Acrocarpospora</taxon>
    </lineage>
</organism>
<dbReference type="GO" id="GO:0046872">
    <property type="term" value="F:metal ion binding"/>
    <property type="evidence" value="ECO:0007669"/>
    <property type="project" value="UniProtKB-KW"/>
</dbReference>
<dbReference type="GO" id="GO:0006508">
    <property type="term" value="P:proteolysis"/>
    <property type="evidence" value="ECO:0007669"/>
    <property type="project" value="UniProtKB-KW"/>
</dbReference>
<dbReference type="Gene3D" id="3.30.2010.10">
    <property type="entry name" value="Metalloproteases ('zincins'), catalytic domain"/>
    <property type="match status" value="1"/>
</dbReference>
<keyword evidence="3" id="KW-0645">Protease</keyword>
<evidence type="ECO:0000256" key="4">
    <source>
        <dbReference type="ARBA" id="ARBA00022692"/>
    </source>
</evidence>
<evidence type="ECO:0000256" key="9">
    <source>
        <dbReference type="ARBA" id="ARBA00023049"/>
    </source>
</evidence>
<feature type="region of interest" description="Disordered" evidence="11">
    <location>
        <begin position="380"/>
        <end position="497"/>
    </location>
</feature>
<evidence type="ECO:0000256" key="11">
    <source>
        <dbReference type="SAM" id="MobiDB-lite"/>
    </source>
</evidence>
<dbReference type="AlphaFoldDB" id="A0A5M3W4G6"/>
<evidence type="ECO:0000259" key="13">
    <source>
        <dbReference type="Pfam" id="PF01435"/>
    </source>
</evidence>
<evidence type="ECO:0000256" key="10">
    <source>
        <dbReference type="ARBA" id="ARBA00023136"/>
    </source>
</evidence>
<feature type="transmembrane region" description="Helical" evidence="12">
    <location>
        <begin position="338"/>
        <end position="361"/>
    </location>
</feature>
<proteinExistence type="predicted"/>
<keyword evidence="9" id="KW-0482">Metalloprotease</keyword>
<evidence type="ECO:0000256" key="6">
    <source>
        <dbReference type="ARBA" id="ARBA00022801"/>
    </source>
</evidence>
<comment type="cofactor">
    <cofactor evidence="1">
        <name>Zn(2+)</name>
        <dbReference type="ChEBI" id="CHEBI:29105"/>
    </cofactor>
</comment>